<sequence length="107" mass="12147">MSRSSIPNGLHIIETGESLCVVTSQKFAKGTRFGPLMAKKSYIPVENAKFPLIVFGSPLLDSNDAEIEELFKIRNAYLDTRNENYCNWMIHVSPAQYSNEQNLICYQ</sequence>
<reference evidence="2" key="1">
    <citation type="submission" date="2022-08" db="UniProtKB">
        <authorList>
            <consortium name="EnsemblMetazoa"/>
        </authorList>
    </citation>
    <scope>IDENTIFICATION</scope>
    <source>
        <strain evidence="2">Israel</strain>
    </source>
</reference>
<feature type="domain" description="SET" evidence="1">
    <location>
        <begin position="19"/>
        <end position="107"/>
    </location>
</feature>
<dbReference type="GO" id="GO:0008170">
    <property type="term" value="F:N-methyltransferase activity"/>
    <property type="evidence" value="ECO:0007669"/>
    <property type="project" value="UniProtKB-ARBA"/>
</dbReference>
<dbReference type="GO" id="GO:0008757">
    <property type="term" value="F:S-adenosylmethionine-dependent methyltransferase activity"/>
    <property type="evidence" value="ECO:0007669"/>
    <property type="project" value="UniProtKB-ARBA"/>
</dbReference>
<evidence type="ECO:0000313" key="3">
    <source>
        <dbReference type="Proteomes" id="UP000092462"/>
    </source>
</evidence>
<name>A0A1B0DIQ2_PHLPP</name>
<dbReference type="InterPro" id="IPR046341">
    <property type="entry name" value="SET_dom_sf"/>
</dbReference>
<dbReference type="EnsemblMetazoa" id="PPAI008039-RA">
    <property type="protein sequence ID" value="PPAI008039-PA"/>
    <property type="gene ID" value="PPAI008039"/>
</dbReference>
<dbReference type="VEuPathDB" id="VectorBase:PPAPM1_009979"/>
<organism evidence="2 3">
    <name type="scientific">Phlebotomus papatasi</name>
    <name type="common">Sandfly</name>
    <dbReference type="NCBI Taxonomy" id="29031"/>
    <lineage>
        <taxon>Eukaryota</taxon>
        <taxon>Metazoa</taxon>
        <taxon>Ecdysozoa</taxon>
        <taxon>Arthropoda</taxon>
        <taxon>Hexapoda</taxon>
        <taxon>Insecta</taxon>
        <taxon>Pterygota</taxon>
        <taxon>Neoptera</taxon>
        <taxon>Endopterygota</taxon>
        <taxon>Diptera</taxon>
        <taxon>Nematocera</taxon>
        <taxon>Psychodoidea</taxon>
        <taxon>Psychodidae</taxon>
        <taxon>Phlebotomus</taxon>
        <taxon>Phlebotomus</taxon>
    </lineage>
</organism>
<dbReference type="AlphaFoldDB" id="A0A1B0DIQ2"/>
<dbReference type="Gene3D" id="2.170.270.10">
    <property type="entry name" value="SET domain"/>
    <property type="match status" value="1"/>
</dbReference>
<dbReference type="GO" id="GO:0008276">
    <property type="term" value="F:protein methyltransferase activity"/>
    <property type="evidence" value="ECO:0007669"/>
    <property type="project" value="UniProtKB-ARBA"/>
</dbReference>
<evidence type="ECO:0000259" key="1">
    <source>
        <dbReference type="Pfam" id="PF21549"/>
    </source>
</evidence>
<dbReference type="Pfam" id="PF21549">
    <property type="entry name" value="PRDM2_PR"/>
    <property type="match status" value="1"/>
</dbReference>
<accession>A0A1B0DIQ2</accession>
<evidence type="ECO:0000313" key="2">
    <source>
        <dbReference type="EnsemblMetazoa" id="PPAI008039-PA"/>
    </source>
</evidence>
<dbReference type="Proteomes" id="UP000092462">
    <property type="component" value="Unassembled WGS sequence"/>
</dbReference>
<protein>
    <recommendedName>
        <fullName evidence="1">SET domain-containing protein</fullName>
    </recommendedName>
</protein>
<keyword evidence="3" id="KW-1185">Reference proteome</keyword>
<dbReference type="InterPro" id="IPR001214">
    <property type="entry name" value="SET_dom"/>
</dbReference>
<dbReference type="EMBL" id="AJVK01062908">
    <property type="status" value="NOT_ANNOTATED_CDS"/>
    <property type="molecule type" value="Genomic_DNA"/>
</dbReference>
<dbReference type="VEuPathDB" id="VectorBase:PPAI008039"/>
<proteinExistence type="predicted"/>